<reference evidence="1" key="1">
    <citation type="journal article" date="2013" name="BMC Genomics">
        <title>Unscrambling butterfly oogenesis.</title>
        <authorList>
            <person name="Carter J.M."/>
            <person name="Baker S.C."/>
            <person name="Pink R."/>
            <person name="Carter D.R."/>
            <person name="Collins A."/>
            <person name="Tomlin J."/>
            <person name="Gibbs M."/>
            <person name="Breuker C.J."/>
        </authorList>
    </citation>
    <scope>NUCLEOTIDE SEQUENCE</scope>
    <source>
        <tissue evidence="1">Ovary</tissue>
    </source>
</reference>
<evidence type="ECO:0000313" key="1">
    <source>
        <dbReference type="EMBL" id="JAA79627.1"/>
    </source>
</evidence>
<name>S4PSZ4_9NEOP</name>
<proteinExistence type="predicted"/>
<organism evidence="1">
    <name type="scientific">Pararge aegeria</name>
    <name type="common">speckled wood butterfly</name>
    <dbReference type="NCBI Taxonomy" id="116150"/>
    <lineage>
        <taxon>Eukaryota</taxon>
        <taxon>Metazoa</taxon>
        <taxon>Ecdysozoa</taxon>
        <taxon>Arthropoda</taxon>
        <taxon>Hexapoda</taxon>
        <taxon>Insecta</taxon>
        <taxon>Pterygota</taxon>
        <taxon>Neoptera</taxon>
        <taxon>Endopterygota</taxon>
        <taxon>Lepidoptera</taxon>
        <taxon>Glossata</taxon>
        <taxon>Ditrysia</taxon>
        <taxon>Papilionoidea</taxon>
        <taxon>Nymphalidae</taxon>
        <taxon>Satyrinae</taxon>
        <taxon>Satyrini</taxon>
        <taxon>Parargina</taxon>
        <taxon>Pararge</taxon>
    </lineage>
</organism>
<dbReference type="EMBL" id="GAIX01012933">
    <property type="protein sequence ID" value="JAA79627.1"/>
    <property type="molecule type" value="Transcribed_RNA"/>
</dbReference>
<dbReference type="AlphaFoldDB" id="S4PSZ4"/>
<accession>S4PSZ4</accession>
<protein>
    <submittedName>
        <fullName evidence="1">Uncharacterized protein</fullName>
    </submittedName>
</protein>
<reference evidence="1" key="2">
    <citation type="submission" date="2013-05" db="EMBL/GenBank/DDBJ databases">
        <authorList>
            <person name="Carter J.-M."/>
            <person name="Baker S.C."/>
            <person name="Pink R."/>
            <person name="Carter D.R.F."/>
            <person name="Collins A."/>
            <person name="Tomlin J."/>
            <person name="Gibbs M."/>
            <person name="Breuker C.J."/>
        </authorList>
    </citation>
    <scope>NUCLEOTIDE SEQUENCE</scope>
    <source>
        <tissue evidence="1">Ovary</tissue>
    </source>
</reference>
<sequence>MTLNCNVSILQNNQVFTQFFDYVQRSSIQGVQSWVCIASSVRPITRHIGLSKNFDWLNAIRFARYRRRMFRP</sequence>